<name>A0A7Z0QHT7_9BRAD</name>
<dbReference type="InterPro" id="IPR024434">
    <property type="entry name" value="TSCPD_dom"/>
</dbReference>
<evidence type="ECO:0000256" key="5">
    <source>
        <dbReference type="ARBA" id="ARBA00047754"/>
    </source>
</evidence>
<organism evidence="7">
    <name type="scientific">Bradyrhizobium barranii subsp. barranii</name>
    <dbReference type="NCBI Taxonomy" id="2823807"/>
    <lineage>
        <taxon>Bacteria</taxon>
        <taxon>Pseudomonadati</taxon>
        <taxon>Pseudomonadota</taxon>
        <taxon>Alphaproteobacteria</taxon>
        <taxon>Hyphomicrobiales</taxon>
        <taxon>Nitrobacteraceae</taxon>
        <taxon>Bradyrhizobium</taxon>
        <taxon>Bradyrhizobium barranii</taxon>
    </lineage>
</organism>
<evidence type="ECO:0000256" key="1">
    <source>
        <dbReference type="ARBA" id="ARBA00007405"/>
    </source>
</evidence>
<proteinExistence type="inferred from homology"/>
<evidence type="ECO:0000313" key="8">
    <source>
        <dbReference type="EMBL" id="UGX90276.1"/>
    </source>
</evidence>
<dbReference type="GO" id="GO:0004748">
    <property type="term" value="F:ribonucleoside-diphosphate reductase activity, thioredoxin disulfide as acceptor"/>
    <property type="evidence" value="ECO:0007669"/>
    <property type="project" value="UniProtKB-EC"/>
</dbReference>
<comment type="catalytic activity">
    <reaction evidence="5">
        <text>a 2'-deoxyribonucleoside 5'-diphosphate + [thioredoxin]-disulfide + H2O = a ribonucleoside 5'-diphosphate + [thioredoxin]-dithiol</text>
        <dbReference type="Rhea" id="RHEA:23252"/>
        <dbReference type="Rhea" id="RHEA-COMP:10698"/>
        <dbReference type="Rhea" id="RHEA-COMP:10700"/>
        <dbReference type="ChEBI" id="CHEBI:15377"/>
        <dbReference type="ChEBI" id="CHEBI:29950"/>
        <dbReference type="ChEBI" id="CHEBI:50058"/>
        <dbReference type="ChEBI" id="CHEBI:57930"/>
        <dbReference type="ChEBI" id="CHEBI:73316"/>
        <dbReference type="EC" id="1.17.4.1"/>
    </reaction>
</comment>
<keyword evidence="3" id="KW-0237">DNA synthesis</keyword>
<evidence type="ECO:0000256" key="3">
    <source>
        <dbReference type="ARBA" id="ARBA00022634"/>
    </source>
</evidence>
<reference evidence="7" key="2">
    <citation type="submission" date="2020-06" db="EMBL/GenBank/DDBJ databases">
        <title>Whole Genome Sequence of Bradyrhizobium sp. Strain 323S2.</title>
        <authorList>
            <person name="Bromfield E.S.P."/>
        </authorList>
    </citation>
    <scope>NUCLEOTIDE SEQUENCE [LARGE SCALE GENOMIC DNA]</scope>
    <source>
        <strain evidence="7">323S2</strain>
    </source>
</reference>
<feature type="domain" description="TSCPD" evidence="6">
    <location>
        <begin position="8"/>
        <end position="84"/>
    </location>
</feature>
<accession>A0A7Z0QHT7</accession>
<evidence type="ECO:0000313" key="7">
    <source>
        <dbReference type="EMBL" id="NYY93824.1"/>
    </source>
</evidence>
<dbReference type="EMBL" id="JACBFH010000001">
    <property type="protein sequence ID" value="NYY93824.1"/>
    <property type="molecule type" value="Genomic_DNA"/>
</dbReference>
<keyword evidence="4" id="KW-0547">Nucleotide-binding</keyword>
<dbReference type="GO" id="GO:0000166">
    <property type="term" value="F:nucleotide binding"/>
    <property type="evidence" value="ECO:0007669"/>
    <property type="project" value="UniProtKB-KW"/>
</dbReference>
<dbReference type="AlphaFoldDB" id="A0A7Z0QHT7"/>
<sequence length="113" mass="12079">MADRRVLPQRRRAETFEIAWGGFDRCFAVTLGFYPDGAVGEVFITGGKSGQEIEAIARDGAVAVSLALQYGAPIESLVSAITHDERGNPSSIIGAVLDRMAPPDQEQSDGRAE</sequence>
<reference evidence="8 9" key="3">
    <citation type="journal article" date="2022" name="Int. J. Syst. Evol. Microbiol.">
        <title>Strains of Bradyrhizobium barranii sp. nov. associated with legumes native to Canada are symbionts of soybeans and belong to different subspecies (subsp. barranii subsp. nov. and subsp. apii subsp. nov.) and symbiovars (sv. glycinearum and sv. septentrionale).</title>
        <authorList>
            <person name="Bromfield E.S.P."/>
            <person name="Cloutier S."/>
            <person name="Wasai-Hara S."/>
            <person name="Minamisawa K."/>
        </authorList>
    </citation>
    <scope>NUCLEOTIDE SEQUENCE [LARGE SCALE GENOMIC DNA]</scope>
    <source>
        <strain evidence="8 9">323S2</strain>
    </source>
</reference>
<dbReference type="EC" id="1.17.4.1" evidence="2"/>
<dbReference type="GO" id="GO:0071897">
    <property type="term" value="P:DNA biosynthetic process"/>
    <property type="evidence" value="ECO:0007669"/>
    <property type="project" value="UniProtKB-KW"/>
</dbReference>
<dbReference type="RefSeq" id="WP_166352225.1">
    <property type="nucleotide sequence ID" value="NZ_CP088280.1"/>
</dbReference>
<dbReference type="Proteomes" id="UP000564836">
    <property type="component" value="Chromosome"/>
</dbReference>
<dbReference type="EMBL" id="CP088280">
    <property type="protein sequence ID" value="UGX90276.1"/>
    <property type="molecule type" value="Genomic_DNA"/>
</dbReference>
<dbReference type="Pfam" id="PF12637">
    <property type="entry name" value="TSCPD"/>
    <property type="match status" value="1"/>
</dbReference>
<evidence type="ECO:0000256" key="4">
    <source>
        <dbReference type="ARBA" id="ARBA00022741"/>
    </source>
</evidence>
<evidence type="ECO:0000259" key="6">
    <source>
        <dbReference type="Pfam" id="PF12637"/>
    </source>
</evidence>
<gene>
    <name evidence="8" type="ORF">G6321_00031065</name>
    <name evidence="7" type="ORF">G6321_37205</name>
</gene>
<evidence type="ECO:0000256" key="2">
    <source>
        <dbReference type="ARBA" id="ARBA00012274"/>
    </source>
</evidence>
<protein>
    <recommendedName>
        <fullName evidence="2">ribonucleoside-diphosphate reductase</fullName>
        <ecNumber evidence="2">1.17.4.1</ecNumber>
    </recommendedName>
</protein>
<comment type="similarity">
    <text evidence="1">Belongs to the ribonucleoside diphosphate reductase class-2 family.</text>
</comment>
<evidence type="ECO:0000313" key="9">
    <source>
        <dbReference type="Proteomes" id="UP000564836"/>
    </source>
</evidence>
<reference evidence="8 9" key="1">
    <citation type="journal article" date="2017" name="Syst. Appl. Microbiol.">
        <title>Soybeans inoculated with root zone soils of Canadian native legumes harbour diverse and novel Bradyrhizobium spp. that possess agricultural potential.</title>
        <authorList>
            <person name="Bromfield E.S.P."/>
            <person name="Cloutier S."/>
            <person name="Tambong J.T."/>
            <person name="Tran Thi T.V."/>
        </authorList>
    </citation>
    <scope>NUCLEOTIDE SEQUENCE [LARGE SCALE GENOMIC DNA]</scope>
    <source>
        <strain evidence="8 9">323S2</strain>
    </source>
</reference>